<reference evidence="3 4" key="1">
    <citation type="submission" date="2016-06" db="EMBL/GenBank/DDBJ databases">
        <authorList>
            <person name="Kjaerup R.B."/>
            <person name="Dalgaard T.S."/>
            <person name="Juul-Madsen H.R."/>
        </authorList>
    </citation>
    <scope>NUCLEOTIDE SEQUENCE [LARGE SCALE GENOMIC DNA]</scope>
    <source>
        <strain evidence="3 4">1127319.6</strain>
    </source>
</reference>
<comment type="caution">
    <text evidence="3">The sequence shown here is derived from an EMBL/GenBank/DDBJ whole genome shotgun (WGS) entry which is preliminary data.</text>
</comment>
<accession>A0A1A3HEM5</accession>
<keyword evidence="1" id="KW-0812">Transmembrane</keyword>
<dbReference type="Pfam" id="PF20182">
    <property type="entry name" value="DUF6545"/>
    <property type="match status" value="1"/>
</dbReference>
<evidence type="ECO:0000259" key="2">
    <source>
        <dbReference type="Pfam" id="PF20182"/>
    </source>
</evidence>
<feature type="transmembrane region" description="Helical" evidence="1">
    <location>
        <begin position="190"/>
        <end position="208"/>
    </location>
</feature>
<feature type="transmembrane region" description="Helical" evidence="1">
    <location>
        <begin position="228"/>
        <end position="247"/>
    </location>
</feature>
<dbReference type="EMBL" id="LZLC01000013">
    <property type="protein sequence ID" value="OBJ46530.1"/>
    <property type="molecule type" value="Genomic_DNA"/>
</dbReference>
<dbReference type="NCBIfam" id="NF042915">
    <property type="entry name" value="MAB_1171c_fam"/>
    <property type="match status" value="1"/>
</dbReference>
<proteinExistence type="predicted"/>
<dbReference type="STRING" id="56689.GCA_001291445_02029"/>
<feature type="transmembrane region" description="Helical" evidence="1">
    <location>
        <begin position="153"/>
        <end position="178"/>
    </location>
</feature>
<gene>
    <name evidence="3" type="ORF">A5630_00735</name>
</gene>
<organism evidence="3 4">
    <name type="scientific">Mycolicibacterium mucogenicum</name>
    <name type="common">Mycobacterium mucogenicum</name>
    <dbReference type="NCBI Taxonomy" id="56689"/>
    <lineage>
        <taxon>Bacteria</taxon>
        <taxon>Bacillati</taxon>
        <taxon>Actinomycetota</taxon>
        <taxon>Actinomycetes</taxon>
        <taxon>Mycobacteriales</taxon>
        <taxon>Mycobacteriaceae</taxon>
        <taxon>Mycolicibacterium</taxon>
    </lineage>
</organism>
<dbReference type="InterPro" id="IPR046675">
    <property type="entry name" value="DUF6545"/>
</dbReference>
<protein>
    <recommendedName>
        <fullName evidence="2">DUF6545 domain-containing protein</fullName>
    </recommendedName>
</protein>
<evidence type="ECO:0000313" key="3">
    <source>
        <dbReference type="EMBL" id="OBJ46530.1"/>
    </source>
</evidence>
<feature type="transmembrane region" description="Helical" evidence="1">
    <location>
        <begin position="80"/>
        <end position="102"/>
    </location>
</feature>
<name>A0A1A3HEM5_MYCMU</name>
<evidence type="ECO:0000313" key="4">
    <source>
        <dbReference type="Proteomes" id="UP000093898"/>
    </source>
</evidence>
<dbReference type="AlphaFoldDB" id="A0A1A3HEM5"/>
<feature type="transmembrane region" description="Helical" evidence="1">
    <location>
        <begin position="12"/>
        <end position="33"/>
    </location>
</feature>
<dbReference type="Proteomes" id="UP000093898">
    <property type="component" value="Unassembled WGS sequence"/>
</dbReference>
<sequence>MSSVAQMLENTAFSYAVSAAFMWGAVIVVALAISRSPVRPPASIALLMSFLFKGIAVTLSIPSVAAWLDRATGMHNICRLILSLTGGMAWTACVLAVITFWGGSGRRAYRQLRVWIVLACLAAVALIVCWIVAPEAELPVDFYAAHGGEPVWVTYMLLYLGTYALGAVLIIVRCLQYARYHEVAWLRRSLLLTAAGAALCLVFCLLRADSAIYGLLTNRSMSWQHLAPFVAAVGQVLIVIGLAGPSFSQLARAAVRRAQIYRWHRQLEPLWTALYEGNSHIALAPPRALIGDHGYRLYRRIVEIRDGLSAIRPYVCDDPAKTSAAQQIRTAIAHQRTRQIPAGDSHGQIAGEPWGTEQTNELSWLLEVSRELRTPAISRR</sequence>
<keyword evidence="1" id="KW-1133">Transmembrane helix</keyword>
<dbReference type="OrthoDB" id="3685619at2"/>
<dbReference type="InterPro" id="IPR050039">
    <property type="entry name" value="MAB_1171c-like"/>
</dbReference>
<feature type="transmembrane region" description="Helical" evidence="1">
    <location>
        <begin position="45"/>
        <end position="68"/>
    </location>
</feature>
<feature type="transmembrane region" description="Helical" evidence="1">
    <location>
        <begin position="114"/>
        <end position="133"/>
    </location>
</feature>
<evidence type="ECO:0000256" key="1">
    <source>
        <dbReference type="SAM" id="Phobius"/>
    </source>
</evidence>
<keyword evidence="1" id="KW-0472">Membrane</keyword>
<feature type="domain" description="DUF6545" evidence="2">
    <location>
        <begin position="259"/>
        <end position="373"/>
    </location>
</feature>